<dbReference type="Gene3D" id="1.10.10.10">
    <property type="entry name" value="Winged helix-like DNA-binding domain superfamily/Winged helix DNA-binding domain"/>
    <property type="match status" value="1"/>
</dbReference>
<dbReference type="InterPro" id="IPR036388">
    <property type="entry name" value="WH-like_DNA-bd_sf"/>
</dbReference>
<feature type="domain" description="Winged helix DNA-binding" evidence="1">
    <location>
        <begin position="17"/>
        <end position="95"/>
    </location>
</feature>
<evidence type="ECO:0000313" key="3">
    <source>
        <dbReference type="Proteomes" id="UP001318300"/>
    </source>
</evidence>
<dbReference type="CDD" id="cd00090">
    <property type="entry name" value="HTH_ARSR"/>
    <property type="match status" value="1"/>
</dbReference>
<dbReference type="RefSeq" id="WP_166779434.1">
    <property type="nucleotide sequence ID" value="NZ_JAAOYO010000002.1"/>
</dbReference>
<sequence length="98" mass="10834">MSAPEPVFDAVVHAPQRLQICAMLARGGEIEFGVLREGLDVTDATLSKHLRTLTEAGYVELRRVQRARGQARTWVQLTPSGTRALHGHFAFLRSIAPE</sequence>
<dbReference type="InterPro" id="IPR011991">
    <property type="entry name" value="ArsR-like_HTH"/>
</dbReference>
<comment type="caution">
    <text evidence="2">The sequence shown here is derived from an EMBL/GenBank/DDBJ whole genome shotgun (WGS) entry which is preliminary data.</text>
</comment>
<dbReference type="GO" id="GO:0003677">
    <property type="term" value="F:DNA binding"/>
    <property type="evidence" value="ECO:0007669"/>
    <property type="project" value="UniProtKB-KW"/>
</dbReference>
<accession>A0ABX0T456</accession>
<dbReference type="InterPro" id="IPR027395">
    <property type="entry name" value="WH_DNA-bd_dom"/>
</dbReference>
<dbReference type="PANTHER" id="PTHR37318:SF1">
    <property type="entry name" value="BSL7504 PROTEIN"/>
    <property type="match status" value="1"/>
</dbReference>
<dbReference type="InterPro" id="IPR036390">
    <property type="entry name" value="WH_DNA-bd_sf"/>
</dbReference>
<name>A0ABX0T456_9MICO</name>
<dbReference type="SUPFAM" id="SSF46785">
    <property type="entry name" value="Winged helix' DNA-binding domain"/>
    <property type="match status" value="1"/>
</dbReference>
<keyword evidence="2" id="KW-0238">DNA-binding</keyword>
<protein>
    <submittedName>
        <fullName evidence="2">DNA-binding transcriptional ArsR family regulator</fullName>
    </submittedName>
</protein>
<evidence type="ECO:0000259" key="1">
    <source>
        <dbReference type="Pfam" id="PF13601"/>
    </source>
</evidence>
<dbReference type="Pfam" id="PF13601">
    <property type="entry name" value="HTH_34"/>
    <property type="match status" value="1"/>
</dbReference>
<reference evidence="2 3" key="1">
    <citation type="submission" date="2020-03" db="EMBL/GenBank/DDBJ databases">
        <title>Above-ground endophytic microbial communities from plants in different locations in the United States.</title>
        <authorList>
            <person name="Frank C."/>
        </authorList>
    </citation>
    <scope>NUCLEOTIDE SEQUENCE [LARGE SCALE GENOMIC DNA]</scope>
    <source>
        <strain evidence="2 3">WW7</strain>
    </source>
</reference>
<keyword evidence="3" id="KW-1185">Reference proteome</keyword>
<dbReference type="EMBL" id="JAAOYO010000002">
    <property type="protein sequence ID" value="NII40260.1"/>
    <property type="molecule type" value="Genomic_DNA"/>
</dbReference>
<evidence type="ECO:0000313" key="2">
    <source>
        <dbReference type="EMBL" id="NII40260.1"/>
    </source>
</evidence>
<proteinExistence type="predicted"/>
<organism evidence="2 3">
    <name type="scientific">Curtobacterium salicis</name>
    <dbReference type="NCBI Taxonomy" id="1779862"/>
    <lineage>
        <taxon>Bacteria</taxon>
        <taxon>Bacillati</taxon>
        <taxon>Actinomycetota</taxon>
        <taxon>Actinomycetes</taxon>
        <taxon>Micrococcales</taxon>
        <taxon>Microbacteriaceae</taxon>
        <taxon>Curtobacterium</taxon>
    </lineage>
</organism>
<dbReference type="PANTHER" id="PTHR37318">
    <property type="entry name" value="BSL7504 PROTEIN"/>
    <property type="match status" value="1"/>
</dbReference>
<gene>
    <name evidence="2" type="ORF">E9228_000896</name>
</gene>
<dbReference type="Proteomes" id="UP001318300">
    <property type="component" value="Unassembled WGS sequence"/>
</dbReference>